<evidence type="ECO:0000313" key="3">
    <source>
        <dbReference type="EMBL" id="CAF4601353.1"/>
    </source>
</evidence>
<proteinExistence type="predicted"/>
<sequence>MEALQEKAKLADERIQQLKSLITTIGARQLDPTVYISGLEAENTKLKARVQSLVDELVTLENQRGVKQQYDFTNKAPKAPIQSVAQPEKPVEVPKPVAEAAAAAAPSNDQQEAKDKKEKKKKPAKE</sequence>
<comment type="caution">
    <text evidence="3">The sequence shown here is derived from an EMBL/GenBank/DDBJ whole genome shotgun (WGS) entry which is preliminary data.</text>
</comment>
<dbReference type="Proteomes" id="UP000681720">
    <property type="component" value="Unassembled WGS sequence"/>
</dbReference>
<feature type="region of interest" description="Disordered" evidence="2">
    <location>
        <begin position="71"/>
        <end position="126"/>
    </location>
</feature>
<gene>
    <name evidence="4" type="ORF">BYL167_LOCUS41564</name>
    <name evidence="3" type="ORF">GIL414_LOCUS38941</name>
</gene>
<feature type="non-terminal residue" evidence="3">
    <location>
        <position position="126"/>
    </location>
</feature>
<feature type="coiled-coil region" evidence="1">
    <location>
        <begin position="1"/>
        <end position="63"/>
    </location>
</feature>
<feature type="compositionally biased region" description="Basic residues" evidence="2">
    <location>
        <begin position="117"/>
        <end position="126"/>
    </location>
</feature>
<protein>
    <submittedName>
        <fullName evidence="3">Uncharacterized protein</fullName>
    </submittedName>
</protein>
<dbReference type="EMBL" id="CAJOBH010105722">
    <property type="protein sequence ID" value="CAF4635824.1"/>
    <property type="molecule type" value="Genomic_DNA"/>
</dbReference>
<feature type="compositionally biased region" description="Low complexity" evidence="2">
    <location>
        <begin position="94"/>
        <end position="110"/>
    </location>
</feature>
<name>A0A8S2Z2W4_9BILA</name>
<keyword evidence="1" id="KW-0175">Coiled coil</keyword>
<reference evidence="3" key="1">
    <citation type="submission" date="2021-02" db="EMBL/GenBank/DDBJ databases">
        <authorList>
            <person name="Nowell W R."/>
        </authorList>
    </citation>
    <scope>NUCLEOTIDE SEQUENCE</scope>
</reference>
<organism evidence="3 5">
    <name type="scientific">Rotaria magnacalcarata</name>
    <dbReference type="NCBI Taxonomy" id="392030"/>
    <lineage>
        <taxon>Eukaryota</taxon>
        <taxon>Metazoa</taxon>
        <taxon>Spiralia</taxon>
        <taxon>Gnathifera</taxon>
        <taxon>Rotifera</taxon>
        <taxon>Eurotatoria</taxon>
        <taxon>Bdelloidea</taxon>
        <taxon>Philodinida</taxon>
        <taxon>Philodinidae</taxon>
        <taxon>Rotaria</taxon>
    </lineage>
</organism>
<accession>A0A8S2Z2W4</accession>
<evidence type="ECO:0000313" key="5">
    <source>
        <dbReference type="Proteomes" id="UP000681720"/>
    </source>
</evidence>
<evidence type="ECO:0000256" key="1">
    <source>
        <dbReference type="SAM" id="Coils"/>
    </source>
</evidence>
<evidence type="ECO:0000313" key="4">
    <source>
        <dbReference type="EMBL" id="CAF4635824.1"/>
    </source>
</evidence>
<evidence type="ECO:0000256" key="2">
    <source>
        <dbReference type="SAM" id="MobiDB-lite"/>
    </source>
</evidence>
<dbReference type="AlphaFoldDB" id="A0A8S2Z2W4"/>
<dbReference type="Proteomes" id="UP000681967">
    <property type="component" value="Unassembled WGS sequence"/>
</dbReference>
<dbReference type="EMBL" id="CAJOBJ010104171">
    <property type="protein sequence ID" value="CAF4601353.1"/>
    <property type="molecule type" value="Genomic_DNA"/>
</dbReference>